<dbReference type="InterPro" id="IPR028098">
    <property type="entry name" value="Glyco_trans_4-like_N"/>
</dbReference>
<dbReference type="InterPro" id="IPR035461">
    <property type="entry name" value="GmhA/DiaA"/>
</dbReference>
<dbReference type="Proteomes" id="UP000195062">
    <property type="component" value="Unassembled WGS sequence"/>
</dbReference>
<dbReference type="Gene3D" id="3.40.50.2000">
    <property type="entry name" value="Glycogen Phosphorylase B"/>
    <property type="match status" value="3"/>
</dbReference>
<keyword evidence="3 5" id="KW-0808">Transferase</keyword>
<dbReference type="InterPro" id="IPR050194">
    <property type="entry name" value="Glycosyltransferase_grp1"/>
</dbReference>
<evidence type="ECO:0000313" key="5">
    <source>
        <dbReference type="EMBL" id="OUE04083.1"/>
    </source>
</evidence>
<gene>
    <name evidence="5" type="primary">mshA_1</name>
    <name evidence="5" type="ORF">CMMCAS07_03980</name>
</gene>
<evidence type="ECO:0000259" key="4">
    <source>
        <dbReference type="PROSITE" id="PS51464"/>
    </source>
</evidence>
<organism evidence="5 6">
    <name type="scientific">Clavibacter michiganensis subsp. michiganensis</name>
    <dbReference type="NCBI Taxonomy" id="33013"/>
    <lineage>
        <taxon>Bacteria</taxon>
        <taxon>Bacillati</taxon>
        <taxon>Actinomycetota</taxon>
        <taxon>Actinomycetes</taxon>
        <taxon>Micrococcales</taxon>
        <taxon>Microbacteriaceae</taxon>
        <taxon>Clavibacter</taxon>
    </lineage>
</organism>
<dbReference type="SUPFAM" id="SSF53756">
    <property type="entry name" value="UDP-Glycosyltransferase/glycogen phosphorylase"/>
    <property type="match status" value="2"/>
</dbReference>
<keyword evidence="2" id="KW-0328">Glycosyltransferase</keyword>
<dbReference type="PANTHER" id="PTHR45947">
    <property type="entry name" value="SULFOQUINOVOSYL TRANSFERASE SQD2"/>
    <property type="match status" value="1"/>
</dbReference>
<evidence type="ECO:0000313" key="6">
    <source>
        <dbReference type="Proteomes" id="UP000195062"/>
    </source>
</evidence>
<dbReference type="InterPro" id="IPR001296">
    <property type="entry name" value="Glyco_trans_1"/>
</dbReference>
<dbReference type="Pfam" id="PF13580">
    <property type="entry name" value="SIS_2"/>
    <property type="match status" value="1"/>
</dbReference>
<keyword evidence="6" id="KW-1185">Reference proteome</keyword>
<dbReference type="GO" id="GO:0097367">
    <property type="term" value="F:carbohydrate derivative binding"/>
    <property type="evidence" value="ECO:0007669"/>
    <property type="project" value="InterPro"/>
</dbReference>
<dbReference type="EMBL" id="MDHH01000001">
    <property type="protein sequence ID" value="OUE04083.1"/>
    <property type="molecule type" value="Genomic_DNA"/>
</dbReference>
<dbReference type="InterPro" id="IPR001347">
    <property type="entry name" value="SIS_dom"/>
</dbReference>
<reference evidence="5 6" key="1">
    <citation type="submission" date="2016-08" db="EMBL/GenBank/DDBJ databases">
        <title>Genome sequence of Clavibacter michiganensis subsp. michiganensis strain CASJ007.</title>
        <authorList>
            <person name="Thapa S.P."/>
            <person name="Coaker G."/>
        </authorList>
    </citation>
    <scope>NUCLEOTIDE SEQUENCE [LARGE SCALE GENOMIC DNA]</scope>
    <source>
        <strain evidence="5">CASJ007</strain>
    </source>
</reference>
<evidence type="ECO:0000256" key="3">
    <source>
        <dbReference type="ARBA" id="ARBA00022679"/>
    </source>
</evidence>
<sequence>MWHVHGGWTDSFVLGSHEILFPTTPARDAWGLGRGGRAWPASAREVDPSSLHETHVDLVLLQRVAEIDEAERLLGRRLGSDVPAVFLEHNTPRGAPTETVHALAGRDDIPVIHVTRFNALMWDTGSAPTTVVEHGVPDPGTLFTGDVASFGAVINEPVRRGRITGTDLLPAFAAVAPVEVFGMGTDLLPGAFPDLGERIVPRGDLPTARMHPELARLRAYVHPHRWTSLGLSLLEAMHMGMPVLVLDATEASRAVPPDAGAISSDPADLVRVARLLLADPDEAARRGRVAREAALAATRSAGSCATWTPCCTTPWTRPLAVAPGARPPHPPHALPAPPARREDDTMRIAMISEHASPLATLGGVDAGGQNVHVAALSAALAEEGHTVTVYTRRDDAALPARVAFAPGVEVVHLDAGPARAVPKDELLPHMGELADGLLADWRTARPDVVHSHFWMSGVAALDAAARLASSPVGAAAAPPVLHTFHALGSVKRRHLGAEDTSPAARAELEPGVGRRADAVIATCSDEAAELVRAGVDAARITVIPCGVDIGHFTPRAYDDAADADPTHPMRVMVVGRLVPRKGVDLAIEALGILARRGRRDVELVIVGGSGDAADAGEDAEARRLMDAARAAGVADRVRLHGRVSQADMPAVMRTADVVVCAPWYEPFGIVPLEAMASGVPVVASAVGGLTDSVVDGVTGILVPPRDPAAIADALGELLADPARRRRLGRAGRDRMEHGYAWSTVAARTADAYRAAIQAAAPDALPADPTVVDAHLDALAPVLADLRTHAPRLTAWGREMADRMSHGARLLAAGNGGSAAEAQHLTSELVGRFDGDRRPFSAIALHSESSAVTAIGNDYGFDEVFARQVHAHARSGDIVVLLSTSGRSQNLLRAAAAARAAGATTWAMTGPGPNPLVEACDEHIALDGPSANVQEAQLVAVHAICRSFESRLQANDRAAARASAAPAPVSGAASASVPVTVAPASTTAEPAEVPA</sequence>
<dbReference type="PANTHER" id="PTHR45947:SF3">
    <property type="entry name" value="SULFOQUINOVOSYL TRANSFERASE SQD2"/>
    <property type="match status" value="1"/>
</dbReference>
<dbReference type="GO" id="GO:1901137">
    <property type="term" value="P:carbohydrate derivative biosynthetic process"/>
    <property type="evidence" value="ECO:0007669"/>
    <property type="project" value="UniProtKB-ARBA"/>
</dbReference>
<dbReference type="Gene3D" id="3.40.50.10490">
    <property type="entry name" value="Glucose-6-phosphate isomerase like protein, domain 1"/>
    <property type="match status" value="1"/>
</dbReference>
<name>A0A251XLK2_CLAMM</name>
<dbReference type="InterPro" id="IPR046348">
    <property type="entry name" value="SIS_dom_sf"/>
</dbReference>
<protein>
    <recommendedName>
        <fullName evidence="1">D-inositol 3-phosphate glycosyltransferase</fullName>
    </recommendedName>
</protein>
<proteinExistence type="predicted"/>
<dbReference type="SUPFAM" id="SSF53697">
    <property type="entry name" value="SIS domain"/>
    <property type="match status" value="1"/>
</dbReference>
<feature type="domain" description="SIS" evidence="4">
    <location>
        <begin position="799"/>
        <end position="953"/>
    </location>
</feature>
<comment type="caution">
    <text evidence="5">The sequence shown here is derived from an EMBL/GenBank/DDBJ whole genome shotgun (WGS) entry which is preliminary data.</text>
</comment>
<dbReference type="AlphaFoldDB" id="A0A251XLK2"/>
<dbReference type="Pfam" id="PF00534">
    <property type="entry name" value="Glycos_transf_1"/>
    <property type="match status" value="1"/>
</dbReference>
<evidence type="ECO:0000256" key="2">
    <source>
        <dbReference type="ARBA" id="ARBA00022676"/>
    </source>
</evidence>
<dbReference type="Pfam" id="PF13439">
    <property type="entry name" value="Glyco_transf_4"/>
    <property type="match status" value="1"/>
</dbReference>
<accession>A0A251XLK2</accession>
<dbReference type="GO" id="GO:0016757">
    <property type="term" value="F:glycosyltransferase activity"/>
    <property type="evidence" value="ECO:0007669"/>
    <property type="project" value="UniProtKB-KW"/>
</dbReference>
<dbReference type="CDD" id="cd05006">
    <property type="entry name" value="SIS_GmhA"/>
    <property type="match status" value="1"/>
</dbReference>
<dbReference type="Pfam" id="PF13692">
    <property type="entry name" value="Glyco_trans_1_4"/>
    <property type="match status" value="1"/>
</dbReference>
<dbReference type="PROSITE" id="PS51464">
    <property type="entry name" value="SIS"/>
    <property type="match status" value="1"/>
</dbReference>
<evidence type="ECO:0000256" key="1">
    <source>
        <dbReference type="ARBA" id="ARBA00021292"/>
    </source>
</evidence>